<keyword evidence="5" id="KW-1185">Reference proteome</keyword>
<dbReference type="GO" id="GO:0008483">
    <property type="term" value="F:transaminase activity"/>
    <property type="evidence" value="ECO:0007669"/>
    <property type="project" value="InterPro"/>
</dbReference>
<dbReference type="PANTHER" id="PTHR43713">
    <property type="entry name" value="GLUTAMATE-1-SEMIALDEHYDE 2,1-AMINOMUTASE"/>
    <property type="match status" value="1"/>
</dbReference>
<keyword evidence="2 3" id="KW-0663">Pyridoxal phosphate</keyword>
<evidence type="ECO:0000313" key="5">
    <source>
        <dbReference type="Proteomes" id="UP000799291"/>
    </source>
</evidence>
<protein>
    <submittedName>
        <fullName evidence="4">PLP-dependent transferase</fullName>
    </submittedName>
</protein>
<dbReference type="AlphaFoldDB" id="A0A6G1JM03"/>
<dbReference type="InterPro" id="IPR005814">
    <property type="entry name" value="Aminotrans_3"/>
</dbReference>
<dbReference type="InterPro" id="IPR015422">
    <property type="entry name" value="PyrdxlP-dep_Trfase_small"/>
</dbReference>
<reference evidence="4" key="1">
    <citation type="journal article" date="2020" name="Stud. Mycol.">
        <title>101 Dothideomycetes genomes: a test case for predicting lifestyles and emergence of pathogens.</title>
        <authorList>
            <person name="Haridas S."/>
            <person name="Albert R."/>
            <person name="Binder M."/>
            <person name="Bloem J."/>
            <person name="Labutti K."/>
            <person name="Salamov A."/>
            <person name="Andreopoulos B."/>
            <person name="Baker S."/>
            <person name="Barry K."/>
            <person name="Bills G."/>
            <person name="Bluhm B."/>
            <person name="Cannon C."/>
            <person name="Castanera R."/>
            <person name="Culley D."/>
            <person name="Daum C."/>
            <person name="Ezra D."/>
            <person name="Gonzalez J."/>
            <person name="Henrissat B."/>
            <person name="Kuo A."/>
            <person name="Liang C."/>
            <person name="Lipzen A."/>
            <person name="Lutzoni F."/>
            <person name="Magnuson J."/>
            <person name="Mondo S."/>
            <person name="Nolan M."/>
            <person name="Ohm R."/>
            <person name="Pangilinan J."/>
            <person name="Park H.-J."/>
            <person name="Ramirez L."/>
            <person name="Alfaro M."/>
            <person name="Sun H."/>
            <person name="Tritt A."/>
            <person name="Yoshinaga Y."/>
            <person name="Zwiers L.-H."/>
            <person name="Turgeon B."/>
            <person name="Goodwin S."/>
            <person name="Spatafora J."/>
            <person name="Crous P."/>
            <person name="Grigoriev I."/>
        </authorList>
    </citation>
    <scope>NUCLEOTIDE SEQUENCE</scope>
    <source>
        <strain evidence="4">CBS 122367</strain>
    </source>
</reference>
<dbReference type="EMBL" id="MU005569">
    <property type="protein sequence ID" value="KAF2691574.1"/>
    <property type="molecule type" value="Genomic_DNA"/>
</dbReference>
<comment type="cofactor">
    <cofactor evidence="1">
        <name>pyridoxal 5'-phosphate</name>
        <dbReference type="ChEBI" id="CHEBI:597326"/>
    </cofactor>
</comment>
<dbReference type="PANTHER" id="PTHR43713:SF3">
    <property type="entry name" value="GLUTAMATE-1-SEMIALDEHYDE 2,1-AMINOMUTASE 1, CHLOROPLASTIC-RELATED"/>
    <property type="match status" value="1"/>
</dbReference>
<evidence type="ECO:0000256" key="3">
    <source>
        <dbReference type="RuleBase" id="RU003560"/>
    </source>
</evidence>
<gene>
    <name evidence="4" type="ORF">K458DRAFT_325027</name>
</gene>
<dbReference type="Proteomes" id="UP000799291">
    <property type="component" value="Unassembled WGS sequence"/>
</dbReference>
<organism evidence="4 5">
    <name type="scientific">Lentithecium fluviatile CBS 122367</name>
    <dbReference type="NCBI Taxonomy" id="1168545"/>
    <lineage>
        <taxon>Eukaryota</taxon>
        <taxon>Fungi</taxon>
        <taxon>Dikarya</taxon>
        <taxon>Ascomycota</taxon>
        <taxon>Pezizomycotina</taxon>
        <taxon>Dothideomycetes</taxon>
        <taxon>Pleosporomycetidae</taxon>
        <taxon>Pleosporales</taxon>
        <taxon>Massarineae</taxon>
        <taxon>Lentitheciaceae</taxon>
        <taxon>Lentithecium</taxon>
    </lineage>
</organism>
<keyword evidence="4" id="KW-0808">Transferase</keyword>
<dbReference type="OrthoDB" id="425114at2759"/>
<dbReference type="SUPFAM" id="SSF53383">
    <property type="entry name" value="PLP-dependent transferases"/>
    <property type="match status" value="1"/>
</dbReference>
<proteinExistence type="inferred from homology"/>
<comment type="similarity">
    <text evidence="3">Belongs to the class-III pyridoxal-phosphate-dependent aminotransferase family.</text>
</comment>
<dbReference type="Pfam" id="PF00202">
    <property type="entry name" value="Aminotran_3"/>
    <property type="match status" value="1"/>
</dbReference>
<evidence type="ECO:0000256" key="2">
    <source>
        <dbReference type="ARBA" id="ARBA00022898"/>
    </source>
</evidence>
<name>A0A6G1JM03_9PLEO</name>
<accession>A0A6G1JM03</accession>
<evidence type="ECO:0000256" key="1">
    <source>
        <dbReference type="ARBA" id="ARBA00001933"/>
    </source>
</evidence>
<dbReference type="Gene3D" id="3.90.1150.10">
    <property type="entry name" value="Aspartate Aminotransferase, domain 1"/>
    <property type="match status" value="1"/>
</dbReference>
<dbReference type="InterPro" id="IPR015421">
    <property type="entry name" value="PyrdxlP-dep_Trfase_major"/>
</dbReference>
<evidence type="ECO:0000313" key="4">
    <source>
        <dbReference type="EMBL" id="KAF2691574.1"/>
    </source>
</evidence>
<dbReference type="GO" id="GO:0030170">
    <property type="term" value="F:pyridoxal phosphate binding"/>
    <property type="evidence" value="ECO:0007669"/>
    <property type="project" value="InterPro"/>
</dbReference>
<sequence length="452" mass="49569">MSPSIVTPSPASVADIKTNVNATVTQALEAAKARFVARNPASLKLHQEAAKSLPGGNTRSLLHTAPFPVFLKKGKGYQVTSEDGHVYTDLVGEMTAGLFGHSQPLIQEALIATIRDTGLNLGGTTKLEAQHASLLCSRFSLDLVRFTNSGTEANLHAIQGAKRFTGKRNVVVFTGGYHGGCYSFPEHKPAENCVDMEEWIIAEYNDIKDTKRKIEESGDVAAVLVEGMQGHGPCIVASHEFLHQIQESARKVGAVFILDEVMTSRLSSGGLQRLEGLQPDMTTMGKYLGGGVTFGCFGGRDDIMQVYDPRAGNALGHSGTFNNNTLGMVAGYTGMSQVYTPDVARDFNAMGDKLRGRLQELSHSTKMTITGRGTILGIHFLADGKKELKSFRDRKDETELRELFWFEMMEHGFWVVKRGMIALILGTPWEELERFEGCIVQFLRRHESLVKI</sequence>
<dbReference type="Gene3D" id="3.40.640.10">
    <property type="entry name" value="Type I PLP-dependent aspartate aminotransferase-like (Major domain)"/>
    <property type="match status" value="1"/>
</dbReference>
<dbReference type="InterPro" id="IPR015424">
    <property type="entry name" value="PyrdxlP-dep_Trfase"/>
</dbReference>